<feature type="domain" description="Resolvase/invertase-type recombinase catalytic" evidence="7">
    <location>
        <begin position="1"/>
        <end position="135"/>
    </location>
</feature>
<keyword evidence="3" id="KW-0238">DNA-binding</keyword>
<dbReference type="PANTHER" id="PTHR30461:SF2">
    <property type="entry name" value="SERINE RECOMBINASE PINE-RELATED"/>
    <property type="match status" value="1"/>
</dbReference>
<dbReference type="CDD" id="cd03768">
    <property type="entry name" value="SR_ResInv"/>
    <property type="match status" value="1"/>
</dbReference>
<dbReference type="PROSITE" id="PS00397">
    <property type="entry name" value="RECOMBINASES_1"/>
    <property type="match status" value="1"/>
</dbReference>
<comment type="caution">
    <text evidence="8">The sequence shown here is derived from an EMBL/GenBank/DDBJ whole genome shotgun (WGS) entry which is preliminary data.</text>
</comment>
<dbReference type="InterPro" id="IPR006119">
    <property type="entry name" value="Resolv_N"/>
</dbReference>
<dbReference type="Proteomes" id="UP000052232">
    <property type="component" value="Unassembled WGS sequence"/>
</dbReference>
<evidence type="ECO:0000313" key="10">
    <source>
        <dbReference type="EMBL" id="KMS53195.1"/>
    </source>
</evidence>
<accession>A0A0J7XJQ7</accession>
<dbReference type="SMART" id="SM00857">
    <property type="entry name" value="Resolvase"/>
    <property type="match status" value="1"/>
</dbReference>
<dbReference type="GO" id="GO:0015074">
    <property type="term" value="P:DNA integration"/>
    <property type="evidence" value="ECO:0007669"/>
    <property type="project" value="UniProtKB-KW"/>
</dbReference>
<dbReference type="InterPro" id="IPR006118">
    <property type="entry name" value="Recombinase_CS"/>
</dbReference>
<dbReference type="Pfam" id="PF00239">
    <property type="entry name" value="Resolvase"/>
    <property type="match status" value="1"/>
</dbReference>
<dbReference type="InterPro" id="IPR006120">
    <property type="entry name" value="Resolvase_HTH_dom"/>
</dbReference>
<dbReference type="PANTHER" id="PTHR30461">
    <property type="entry name" value="DNA-INVERTASE FROM LAMBDOID PROPHAGE"/>
    <property type="match status" value="1"/>
</dbReference>
<dbReference type="STRING" id="1420583.V473_19635"/>
<evidence type="ECO:0000256" key="1">
    <source>
        <dbReference type="ARBA" id="ARBA00009913"/>
    </source>
</evidence>
<keyword evidence="11" id="KW-1185">Reference proteome</keyword>
<dbReference type="AlphaFoldDB" id="A0A0J7XJQ7"/>
<comment type="similarity">
    <text evidence="1">Belongs to the site-specific recombinase resolvase family.</text>
</comment>
<evidence type="ECO:0000256" key="6">
    <source>
        <dbReference type="PROSITE-ProRule" id="PRU10137"/>
    </source>
</evidence>
<dbReference type="Gene3D" id="3.40.50.1390">
    <property type="entry name" value="Resolvase, N-terminal catalytic domain"/>
    <property type="match status" value="1"/>
</dbReference>
<feature type="active site" description="O-(5'-phospho-DNA)-serine intermediate" evidence="5 6">
    <location>
        <position position="9"/>
    </location>
</feature>
<dbReference type="GO" id="GO:0003677">
    <property type="term" value="F:DNA binding"/>
    <property type="evidence" value="ECO:0007669"/>
    <property type="project" value="UniProtKB-KW"/>
</dbReference>
<evidence type="ECO:0000256" key="5">
    <source>
        <dbReference type="PIRSR" id="PIRSR606118-50"/>
    </source>
</evidence>
<evidence type="ECO:0000313" key="8">
    <source>
        <dbReference type="EMBL" id="KMS52266.1"/>
    </source>
</evidence>
<dbReference type="EMBL" id="JACT01000006">
    <property type="protein sequence ID" value="KMS52266.1"/>
    <property type="molecule type" value="Genomic_DNA"/>
</dbReference>
<dbReference type="GO" id="GO:0000150">
    <property type="term" value="F:DNA strand exchange activity"/>
    <property type="evidence" value="ECO:0007669"/>
    <property type="project" value="InterPro"/>
</dbReference>
<dbReference type="SUPFAM" id="SSF53041">
    <property type="entry name" value="Resolvase-like"/>
    <property type="match status" value="1"/>
</dbReference>
<evidence type="ECO:0000256" key="2">
    <source>
        <dbReference type="ARBA" id="ARBA00022908"/>
    </source>
</evidence>
<dbReference type="PROSITE" id="PS51736">
    <property type="entry name" value="RECOMBINASES_3"/>
    <property type="match status" value="1"/>
</dbReference>
<organism evidence="8 11">
    <name type="scientific">Sphingobium cupriresistens LL01</name>
    <dbReference type="NCBI Taxonomy" id="1420583"/>
    <lineage>
        <taxon>Bacteria</taxon>
        <taxon>Pseudomonadati</taxon>
        <taxon>Pseudomonadota</taxon>
        <taxon>Alphaproteobacteria</taxon>
        <taxon>Sphingomonadales</taxon>
        <taxon>Sphingomonadaceae</taxon>
        <taxon>Sphingobium</taxon>
    </lineage>
</organism>
<dbReference type="InterPro" id="IPR009057">
    <property type="entry name" value="Homeodomain-like_sf"/>
</dbReference>
<evidence type="ECO:0000256" key="4">
    <source>
        <dbReference type="ARBA" id="ARBA00023172"/>
    </source>
</evidence>
<keyword evidence="4" id="KW-0233">DNA recombination</keyword>
<keyword evidence="2" id="KW-0229">DNA integration</keyword>
<protein>
    <submittedName>
        <fullName evidence="8">Resolvase</fullName>
    </submittedName>
</protein>
<name>A0A0J7XJQ7_9SPHN</name>
<reference evidence="8" key="1">
    <citation type="submission" date="2014-01" db="EMBL/GenBank/DDBJ databases">
        <authorList>
            <person name="Pearce S."/>
            <person name="Pandey G."/>
            <person name="Oakeshott J."/>
        </authorList>
    </citation>
    <scope>NUCLEOTIDE SEQUENCE</scope>
    <source>
        <strain evidence="8">LL01</strain>
    </source>
</reference>
<evidence type="ECO:0000313" key="9">
    <source>
        <dbReference type="EMBL" id="KMS52439.1"/>
    </source>
</evidence>
<dbReference type="RefSeq" id="WP_011950653.1">
    <property type="nucleotide sequence ID" value="NZ_KQ130436.1"/>
</dbReference>
<dbReference type="InterPro" id="IPR036162">
    <property type="entry name" value="Resolvase-like_N_sf"/>
</dbReference>
<dbReference type="EMBL" id="JACT01000006">
    <property type="protein sequence ID" value="KMS52439.1"/>
    <property type="molecule type" value="Genomic_DNA"/>
</dbReference>
<dbReference type="SUPFAM" id="SSF46689">
    <property type="entry name" value="Homeodomain-like"/>
    <property type="match status" value="1"/>
</dbReference>
<dbReference type="InterPro" id="IPR050639">
    <property type="entry name" value="SSR_resolvase"/>
</dbReference>
<dbReference type="Pfam" id="PF02796">
    <property type="entry name" value="HTH_7"/>
    <property type="match status" value="1"/>
</dbReference>
<dbReference type="Gene3D" id="1.10.10.60">
    <property type="entry name" value="Homeodomain-like"/>
    <property type="match status" value="1"/>
</dbReference>
<dbReference type="CDD" id="cd00569">
    <property type="entry name" value="HTH_Hin_like"/>
    <property type="match status" value="1"/>
</dbReference>
<sequence length="186" mass="20736">MKLGYARVSTEDQNLEIQRGRLSEAGCEMMFEEKISGAARGRPELEKLMGHLRKDDVLVVARLDRLARSTIELLHIAERIKEKQAGLQSLDEPWADTTSPSGVMIMTVFAGIAQFERTLILSRTEEGRKAAMARGVSFGRPKKMRPDQAELARQLVLEGKSISAVARTFNVHPATIYRCIEPNSAL</sequence>
<proteinExistence type="inferred from homology"/>
<dbReference type="PATRIC" id="fig|1420583.3.peg.3729"/>
<evidence type="ECO:0000256" key="3">
    <source>
        <dbReference type="ARBA" id="ARBA00023125"/>
    </source>
</evidence>
<evidence type="ECO:0000259" key="7">
    <source>
        <dbReference type="PROSITE" id="PS51736"/>
    </source>
</evidence>
<reference evidence="8 11" key="2">
    <citation type="journal article" date="2015" name="G3 (Bethesda)">
        <title>Insights into Ongoing Evolution of the Hexachlorocyclohexane Catabolic Pathway from Comparative Genomics of Ten Sphingomonadaceae Strains.</title>
        <authorList>
            <person name="Pearce S.L."/>
            <person name="Oakeshott J.G."/>
            <person name="Pandey G."/>
        </authorList>
    </citation>
    <scope>NUCLEOTIDE SEQUENCE [LARGE SCALE GENOMIC DNA]</scope>
    <source>
        <strain evidence="8 11">LL01</strain>
    </source>
</reference>
<evidence type="ECO:0000313" key="11">
    <source>
        <dbReference type="Proteomes" id="UP000052232"/>
    </source>
</evidence>
<gene>
    <name evidence="10" type="ORF">V473_19635</name>
    <name evidence="8" type="ORF">V473_20665</name>
    <name evidence="9" type="ORF">V473_21530</name>
</gene>
<dbReference type="EMBL" id="JACT01000005">
    <property type="protein sequence ID" value="KMS53195.1"/>
    <property type="molecule type" value="Genomic_DNA"/>
</dbReference>